<dbReference type="GO" id="GO:0004803">
    <property type="term" value="F:transposase activity"/>
    <property type="evidence" value="ECO:0007669"/>
    <property type="project" value="InterPro"/>
</dbReference>
<evidence type="ECO:0000259" key="2">
    <source>
        <dbReference type="Pfam" id="PF02371"/>
    </source>
</evidence>
<dbReference type="GO" id="GO:0006313">
    <property type="term" value="P:DNA transposition"/>
    <property type="evidence" value="ECO:0007669"/>
    <property type="project" value="InterPro"/>
</dbReference>
<keyword evidence="4" id="KW-1185">Reference proteome</keyword>
<evidence type="ECO:0000259" key="1">
    <source>
        <dbReference type="Pfam" id="PF01548"/>
    </source>
</evidence>
<comment type="caution">
    <text evidence="3">The sequence shown here is derived from an EMBL/GenBank/DDBJ whole genome shotgun (WGS) entry which is preliminary data.</text>
</comment>
<reference evidence="3 4" key="1">
    <citation type="submission" date="2018-04" db="EMBL/GenBank/DDBJ databases">
        <title>Genomic Encyclopedia of Type Strains, Phase IV (KMG-IV): sequencing the most valuable type-strain genomes for metagenomic binning, comparative biology and taxonomic classification.</title>
        <authorList>
            <person name="Goeker M."/>
        </authorList>
    </citation>
    <scope>NUCLEOTIDE SEQUENCE [LARGE SCALE GENOMIC DNA]</scope>
    <source>
        <strain evidence="3 4">DSM 45771</strain>
    </source>
</reference>
<dbReference type="InterPro" id="IPR003346">
    <property type="entry name" value="Transposase_20"/>
</dbReference>
<sequence length="422" mass="46638">MLGIGIDWAEEFHDVAFGTVEKGVIEQFRIEHGPSGVATLIERALRLEPDPAEIRVVLETRHGLLVEALIDAGFAVVPVNPDLVARRRGPARKKDDAEDARICCLLALDRHAMLKTLIPHGDIGGELRAIGRDDERAARDQRRLLNRLRADLQTTYPAALTLAGSDLGAPTVLRLLERWPSQPELAEASREDLVAFARAGRHGWPDRFADQVEHALAVPGLPTRDYLVRAKAAGIRLAAVQLLALHDARRGWEKRMAELLLGGPRSGRDHTVKEPDPGKAFPGGDIYLSFPGLGDRLAARVAGEIGEHIAQFDTPNAQQCYAGRAPVTRRSGKNDFVVARRLAHNRYLGDAVHQWAFCSLTRSGWAREFYDTKITTGKSHHAAIRALGNRWLEILWHCLTKGVAYDENIHVTNRNRALGRAA</sequence>
<proteinExistence type="predicted"/>
<organism evidence="3 4">
    <name type="scientific">Actinomycetospora cinnamomea</name>
    <dbReference type="NCBI Taxonomy" id="663609"/>
    <lineage>
        <taxon>Bacteria</taxon>
        <taxon>Bacillati</taxon>
        <taxon>Actinomycetota</taxon>
        <taxon>Actinomycetes</taxon>
        <taxon>Pseudonocardiales</taxon>
        <taxon>Pseudonocardiaceae</taxon>
        <taxon>Actinomycetospora</taxon>
    </lineage>
</organism>
<dbReference type="PANTHER" id="PTHR33055">
    <property type="entry name" value="TRANSPOSASE FOR INSERTION SEQUENCE ELEMENT IS1111A"/>
    <property type="match status" value="1"/>
</dbReference>
<dbReference type="Pfam" id="PF02371">
    <property type="entry name" value="Transposase_20"/>
    <property type="match status" value="1"/>
</dbReference>
<evidence type="ECO:0000313" key="4">
    <source>
        <dbReference type="Proteomes" id="UP000245639"/>
    </source>
</evidence>
<evidence type="ECO:0000313" key="3">
    <source>
        <dbReference type="EMBL" id="PVZ12859.1"/>
    </source>
</evidence>
<dbReference type="Pfam" id="PF01548">
    <property type="entry name" value="DEDD_Tnp_IS110"/>
    <property type="match status" value="1"/>
</dbReference>
<feature type="domain" description="Transposase IS116/IS110/IS902 C-terminal" evidence="2">
    <location>
        <begin position="288"/>
        <end position="370"/>
    </location>
</feature>
<dbReference type="GO" id="GO:0003677">
    <property type="term" value="F:DNA binding"/>
    <property type="evidence" value="ECO:0007669"/>
    <property type="project" value="InterPro"/>
</dbReference>
<feature type="domain" description="Transposase IS110-like N-terminal" evidence="1">
    <location>
        <begin position="4"/>
        <end position="157"/>
    </location>
</feature>
<dbReference type="OrthoDB" id="3188901at2"/>
<dbReference type="PANTHER" id="PTHR33055:SF3">
    <property type="entry name" value="PUTATIVE TRANSPOSASE FOR IS117-RELATED"/>
    <property type="match status" value="1"/>
</dbReference>
<gene>
    <name evidence="3" type="ORF">C8D89_1027</name>
</gene>
<dbReference type="EMBL" id="QEKW01000002">
    <property type="protein sequence ID" value="PVZ12859.1"/>
    <property type="molecule type" value="Genomic_DNA"/>
</dbReference>
<name>A0A2U1FL23_9PSEU</name>
<accession>A0A2U1FL23</accession>
<dbReference type="InterPro" id="IPR047650">
    <property type="entry name" value="Transpos_IS110"/>
</dbReference>
<dbReference type="Proteomes" id="UP000245639">
    <property type="component" value="Unassembled WGS sequence"/>
</dbReference>
<protein>
    <submittedName>
        <fullName evidence="3">Transposase IS116/IS110/IS902 family protein</fullName>
    </submittedName>
</protein>
<dbReference type="InterPro" id="IPR002525">
    <property type="entry name" value="Transp_IS110-like_N"/>
</dbReference>
<dbReference type="AlphaFoldDB" id="A0A2U1FL23"/>